<dbReference type="EMBL" id="JANPWB010000003">
    <property type="protein sequence ID" value="KAJ1202188.1"/>
    <property type="molecule type" value="Genomic_DNA"/>
</dbReference>
<proteinExistence type="predicted"/>
<evidence type="ECO:0000256" key="1">
    <source>
        <dbReference type="SAM" id="MobiDB-lite"/>
    </source>
</evidence>
<reference evidence="2" key="1">
    <citation type="journal article" date="2022" name="bioRxiv">
        <title>Sequencing and chromosome-scale assembly of the giantPleurodeles waltlgenome.</title>
        <authorList>
            <person name="Brown T."/>
            <person name="Elewa A."/>
            <person name="Iarovenko S."/>
            <person name="Subramanian E."/>
            <person name="Araus A.J."/>
            <person name="Petzold A."/>
            <person name="Susuki M."/>
            <person name="Suzuki K.-i.T."/>
            <person name="Hayashi T."/>
            <person name="Toyoda A."/>
            <person name="Oliveira C."/>
            <person name="Osipova E."/>
            <person name="Leigh N.D."/>
            <person name="Simon A."/>
            <person name="Yun M.H."/>
        </authorList>
    </citation>
    <scope>NUCLEOTIDE SEQUENCE</scope>
    <source>
        <strain evidence="2">20211129_DDA</strain>
        <tissue evidence="2">Liver</tissue>
    </source>
</reference>
<feature type="compositionally biased region" description="Low complexity" evidence="1">
    <location>
        <begin position="66"/>
        <end position="78"/>
    </location>
</feature>
<keyword evidence="3" id="KW-1185">Reference proteome</keyword>
<organism evidence="2 3">
    <name type="scientific">Pleurodeles waltl</name>
    <name type="common">Iberian ribbed newt</name>
    <dbReference type="NCBI Taxonomy" id="8319"/>
    <lineage>
        <taxon>Eukaryota</taxon>
        <taxon>Metazoa</taxon>
        <taxon>Chordata</taxon>
        <taxon>Craniata</taxon>
        <taxon>Vertebrata</taxon>
        <taxon>Euteleostomi</taxon>
        <taxon>Amphibia</taxon>
        <taxon>Batrachia</taxon>
        <taxon>Caudata</taxon>
        <taxon>Salamandroidea</taxon>
        <taxon>Salamandridae</taxon>
        <taxon>Pleurodelinae</taxon>
        <taxon>Pleurodeles</taxon>
    </lineage>
</organism>
<name>A0AAV7VKM7_PLEWA</name>
<comment type="caution">
    <text evidence="2">The sequence shown here is derived from an EMBL/GenBank/DDBJ whole genome shotgun (WGS) entry which is preliminary data.</text>
</comment>
<feature type="region of interest" description="Disordered" evidence="1">
    <location>
        <begin position="66"/>
        <end position="201"/>
    </location>
</feature>
<accession>A0AAV7VKM7</accession>
<dbReference type="AlphaFoldDB" id="A0AAV7VKM7"/>
<evidence type="ECO:0000313" key="3">
    <source>
        <dbReference type="Proteomes" id="UP001066276"/>
    </source>
</evidence>
<gene>
    <name evidence="2" type="ORF">NDU88_005989</name>
</gene>
<sequence>MRANLPSPHCSARAPCHHLSVSIQGASDVAEHSGCRAAPVAERTPTNPLGPASASCSPETLLVGRGLGLPNPGGRRAPSVVSAVRGGATPHPPQRVLTRAWSWPPPLSSAAELSLRPRPQRRPRAQPSRTSRDPKFWGTDPHLPRLGSRHAAPEPAVGLARSGQHCTQASGLGPPRVSTLVPSSSAGRRFSEVSLPEPPRF</sequence>
<dbReference type="Proteomes" id="UP001066276">
    <property type="component" value="Chromosome 2_1"/>
</dbReference>
<evidence type="ECO:0000313" key="2">
    <source>
        <dbReference type="EMBL" id="KAJ1202188.1"/>
    </source>
</evidence>
<protein>
    <submittedName>
        <fullName evidence="2">Uncharacterized protein</fullName>
    </submittedName>
</protein>